<evidence type="ECO:0000256" key="2">
    <source>
        <dbReference type="ARBA" id="ARBA00008312"/>
    </source>
</evidence>
<dbReference type="PRINTS" id="PR00371">
    <property type="entry name" value="FPNCR"/>
</dbReference>
<feature type="domain" description="FAD-binding FR-type" evidence="10">
    <location>
        <begin position="2"/>
        <end position="102"/>
    </location>
</feature>
<evidence type="ECO:0000256" key="5">
    <source>
        <dbReference type="ARBA" id="ARBA00022741"/>
    </source>
</evidence>
<dbReference type="EC" id="1.18.1.2" evidence="3"/>
<dbReference type="Gene3D" id="3.40.50.80">
    <property type="entry name" value="Nucleotide-binding domain of ferredoxin-NADP reductase (FNR) module"/>
    <property type="match status" value="1"/>
</dbReference>
<dbReference type="PROSITE" id="PS51384">
    <property type="entry name" value="FAD_FR"/>
    <property type="match status" value="1"/>
</dbReference>
<dbReference type="PANTHER" id="PTHR47878">
    <property type="entry name" value="OXIDOREDUCTASE FAD/NAD(P)-BINDING DOMAIN PROTEIN"/>
    <property type="match status" value="1"/>
</dbReference>
<protein>
    <recommendedName>
        <fullName evidence="3">ferredoxin--NADP(+) reductase</fullName>
        <ecNumber evidence="3">1.18.1.2</ecNumber>
    </recommendedName>
</protein>
<keyword evidence="8 11" id="KW-0560">Oxidoreductase</keyword>
<dbReference type="GO" id="GO:0004324">
    <property type="term" value="F:ferredoxin-NADP+ reductase activity"/>
    <property type="evidence" value="ECO:0007669"/>
    <property type="project" value="UniProtKB-EC"/>
</dbReference>
<dbReference type="InterPro" id="IPR017938">
    <property type="entry name" value="Riboflavin_synthase-like_b-brl"/>
</dbReference>
<evidence type="ECO:0000256" key="3">
    <source>
        <dbReference type="ARBA" id="ARBA00013223"/>
    </source>
</evidence>
<reference evidence="11 12" key="1">
    <citation type="submission" date="2023-07" db="EMBL/GenBank/DDBJ databases">
        <title>Genomic Encyclopedia of Type Strains, Phase IV (KMG-IV): sequencing the most valuable type-strain genomes for metagenomic binning, comparative biology and taxonomic classification.</title>
        <authorList>
            <person name="Goeker M."/>
        </authorList>
    </citation>
    <scope>NUCLEOTIDE SEQUENCE [LARGE SCALE GENOMIC DNA]</scope>
    <source>
        <strain evidence="11 12">DSM 15561</strain>
    </source>
</reference>
<proteinExistence type="inferred from homology"/>
<accession>A0ABU0LTL9</accession>
<dbReference type="InterPro" id="IPR008333">
    <property type="entry name" value="Cbr1-like_FAD-bd_dom"/>
</dbReference>
<evidence type="ECO:0000256" key="4">
    <source>
        <dbReference type="ARBA" id="ARBA00022630"/>
    </source>
</evidence>
<dbReference type="PANTHER" id="PTHR47878:SF1">
    <property type="entry name" value="FLAVODOXIN_FERREDOXIN--NADP REDUCTASE"/>
    <property type="match status" value="1"/>
</dbReference>
<dbReference type="Pfam" id="PF00970">
    <property type="entry name" value="FAD_binding_6"/>
    <property type="match status" value="1"/>
</dbReference>
<evidence type="ECO:0000256" key="8">
    <source>
        <dbReference type="ARBA" id="ARBA00023002"/>
    </source>
</evidence>
<keyword evidence="7" id="KW-0521">NADP</keyword>
<sequence length="257" mass="29142">MSNLHRERVLSVHHWTDNLFTFTTTRDPALRFKNGQFVMIGLEVEGKPLLRAYSIASANYEETLEFFSIKVPNGPLTSRLQHLKVGDEVIVGRKPTGTLLVDYLVPGRRLYLLATGTGLAPFLSLIKDPETYENYDKVVLVHGVRTVAELAYRELIEEELPDNEFFGELVLEKLVYYPTVTREPFHNQGRITDLITSGKLFADLGLPPLAREDDRVMLCGSPQLLDDMRVILKERGFEEGSTTEPGDFVIEKAFVEK</sequence>
<dbReference type="InterPro" id="IPR051930">
    <property type="entry name" value="FNR_type-1"/>
</dbReference>
<evidence type="ECO:0000256" key="9">
    <source>
        <dbReference type="ARBA" id="ARBA00047776"/>
    </source>
</evidence>
<dbReference type="CDD" id="cd06195">
    <property type="entry name" value="FNR1"/>
    <property type="match status" value="1"/>
</dbReference>
<keyword evidence="4" id="KW-0285">Flavoprotein</keyword>
<evidence type="ECO:0000259" key="10">
    <source>
        <dbReference type="PROSITE" id="PS51384"/>
    </source>
</evidence>
<comment type="cofactor">
    <cofactor evidence="1">
        <name>FAD</name>
        <dbReference type="ChEBI" id="CHEBI:57692"/>
    </cofactor>
</comment>
<name>A0ABU0LTL9_9HYPH</name>
<evidence type="ECO:0000313" key="11">
    <source>
        <dbReference type="EMBL" id="MDQ0512050.1"/>
    </source>
</evidence>
<evidence type="ECO:0000313" key="12">
    <source>
        <dbReference type="Proteomes" id="UP001235094"/>
    </source>
</evidence>
<evidence type="ECO:0000256" key="6">
    <source>
        <dbReference type="ARBA" id="ARBA00022827"/>
    </source>
</evidence>
<dbReference type="SUPFAM" id="SSF52343">
    <property type="entry name" value="Ferredoxin reductase-like, C-terminal NADP-linked domain"/>
    <property type="match status" value="1"/>
</dbReference>
<comment type="catalytic activity">
    <reaction evidence="9">
        <text>2 reduced [2Fe-2S]-[ferredoxin] + NADP(+) + H(+) = 2 oxidized [2Fe-2S]-[ferredoxin] + NADPH</text>
        <dbReference type="Rhea" id="RHEA:20125"/>
        <dbReference type="Rhea" id="RHEA-COMP:10000"/>
        <dbReference type="Rhea" id="RHEA-COMP:10001"/>
        <dbReference type="ChEBI" id="CHEBI:15378"/>
        <dbReference type="ChEBI" id="CHEBI:33737"/>
        <dbReference type="ChEBI" id="CHEBI:33738"/>
        <dbReference type="ChEBI" id="CHEBI:57783"/>
        <dbReference type="ChEBI" id="CHEBI:58349"/>
        <dbReference type="EC" id="1.18.1.2"/>
    </reaction>
</comment>
<dbReference type="InterPro" id="IPR033892">
    <property type="entry name" value="FNR_bac"/>
</dbReference>
<dbReference type="InterPro" id="IPR001709">
    <property type="entry name" value="Flavoprot_Pyr_Nucl_cyt_Rdtase"/>
</dbReference>
<gene>
    <name evidence="11" type="ORF">QOZ99_002950</name>
</gene>
<comment type="similarity">
    <text evidence="2">Belongs to the ferredoxin--NADP reductase type 1 family.</text>
</comment>
<dbReference type="Proteomes" id="UP001235094">
    <property type="component" value="Unassembled WGS sequence"/>
</dbReference>
<dbReference type="SUPFAM" id="SSF63380">
    <property type="entry name" value="Riboflavin synthase domain-like"/>
    <property type="match status" value="1"/>
</dbReference>
<dbReference type="InterPro" id="IPR001433">
    <property type="entry name" value="OxRdtase_FAD/NAD-bd"/>
</dbReference>
<keyword evidence="6" id="KW-0274">FAD</keyword>
<evidence type="ECO:0000256" key="1">
    <source>
        <dbReference type="ARBA" id="ARBA00001974"/>
    </source>
</evidence>
<keyword evidence="5" id="KW-0547">Nucleotide-binding</keyword>
<dbReference type="EMBL" id="JAUSVR010000009">
    <property type="protein sequence ID" value="MDQ0512050.1"/>
    <property type="molecule type" value="Genomic_DNA"/>
</dbReference>
<dbReference type="Pfam" id="PF00175">
    <property type="entry name" value="NAD_binding_1"/>
    <property type="match status" value="1"/>
</dbReference>
<organism evidence="11 12">
    <name type="scientific">Ancylobacter amanitiformis</name>
    <dbReference type="NCBI Taxonomy" id="217069"/>
    <lineage>
        <taxon>Bacteria</taxon>
        <taxon>Pseudomonadati</taxon>
        <taxon>Pseudomonadota</taxon>
        <taxon>Alphaproteobacteria</taxon>
        <taxon>Hyphomicrobiales</taxon>
        <taxon>Xanthobacteraceae</taxon>
        <taxon>Ancylobacter</taxon>
    </lineage>
</organism>
<dbReference type="InterPro" id="IPR039261">
    <property type="entry name" value="FNR_nucleotide-bd"/>
</dbReference>
<dbReference type="InterPro" id="IPR017927">
    <property type="entry name" value="FAD-bd_FR_type"/>
</dbReference>
<comment type="caution">
    <text evidence="11">The sequence shown here is derived from an EMBL/GenBank/DDBJ whole genome shotgun (WGS) entry which is preliminary data.</text>
</comment>
<evidence type="ECO:0000256" key="7">
    <source>
        <dbReference type="ARBA" id="ARBA00022857"/>
    </source>
</evidence>
<dbReference type="Gene3D" id="2.40.30.10">
    <property type="entry name" value="Translation factors"/>
    <property type="match status" value="1"/>
</dbReference>
<keyword evidence="12" id="KW-1185">Reference proteome</keyword>
<dbReference type="RefSeq" id="WP_306890725.1">
    <property type="nucleotide sequence ID" value="NZ_JAUSVR010000009.1"/>
</dbReference>